<feature type="region of interest" description="Disordered" evidence="2">
    <location>
        <begin position="208"/>
        <end position="229"/>
    </location>
</feature>
<feature type="coiled-coil region" evidence="1">
    <location>
        <begin position="41"/>
        <end position="79"/>
    </location>
</feature>
<dbReference type="GO" id="GO:0007034">
    <property type="term" value="P:vacuolar transport"/>
    <property type="evidence" value="ECO:0007669"/>
    <property type="project" value="InterPro"/>
</dbReference>
<protein>
    <submittedName>
        <fullName evidence="3">Vacuolar protein-sorting-associated protein 24</fullName>
    </submittedName>
</protein>
<sequence length="244" mass="27402">MACGGKKGPFRASRLLAAHPPVDMLSSLSRLVYGPTKEERVQEVQRRLRQEQRALDREIRQMDQAMSRVKLDIKRLARKGDDRNAIVLAKEVVRTTKHRTRLVTSKAQLNSIGLQLQQQLSMYKVTGHLQRSTEIMKLSNALIRIPQMTQSMREMSRELTKAGILEEMMQDTLESSVLADDDPIELEAEADAEVHQVLYELTDGKLGEAGTTAHLPQPSVAETPSHEQDDLDQIQAALHGLLHG</sequence>
<dbReference type="PANTHER" id="PTHR10476">
    <property type="entry name" value="CHARGED MULTIVESICULAR BODY PROTEIN"/>
    <property type="match status" value="1"/>
</dbReference>
<organism evidence="3 4">
    <name type="scientific">Malassezia arunalokei</name>
    <dbReference type="NCBI Taxonomy" id="1514897"/>
    <lineage>
        <taxon>Eukaryota</taxon>
        <taxon>Fungi</taxon>
        <taxon>Dikarya</taxon>
        <taxon>Basidiomycota</taxon>
        <taxon>Ustilaginomycotina</taxon>
        <taxon>Malasseziomycetes</taxon>
        <taxon>Malasseziales</taxon>
        <taxon>Malasseziaceae</taxon>
        <taxon>Malassezia</taxon>
    </lineage>
</organism>
<keyword evidence="4" id="KW-1185">Reference proteome</keyword>
<accession>A0AAJ5Z0U1</accession>
<dbReference type="Proteomes" id="UP001217582">
    <property type="component" value="Chromosome 2"/>
</dbReference>
<dbReference type="EMBL" id="CP119917">
    <property type="protein sequence ID" value="WFD14868.1"/>
    <property type="molecule type" value="Genomic_DNA"/>
</dbReference>
<evidence type="ECO:0000313" key="3">
    <source>
        <dbReference type="EMBL" id="WFD14868.1"/>
    </source>
</evidence>
<evidence type="ECO:0000313" key="4">
    <source>
        <dbReference type="Proteomes" id="UP001217582"/>
    </source>
</evidence>
<gene>
    <name evidence="3" type="primary">VPS24</name>
    <name evidence="3" type="ORF">MARU1_000879</name>
</gene>
<dbReference type="InterPro" id="IPR005024">
    <property type="entry name" value="Snf7_fam"/>
</dbReference>
<evidence type="ECO:0000256" key="2">
    <source>
        <dbReference type="SAM" id="MobiDB-lite"/>
    </source>
</evidence>
<reference evidence="3 4" key="1">
    <citation type="submission" date="2023-03" db="EMBL/GenBank/DDBJ databases">
        <title>Mating type loci evolution in Malassezia.</title>
        <authorList>
            <person name="Coelho M.A."/>
        </authorList>
    </citation>
    <scope>NUCLEOTIDE SEQUENCE [LARGE SCALE GENOMIC DNA]</scope>
    <source>
        <strain evidence="3 4">CBS 13387</strain>
    </source>
</reference>
<dbReference type="Gene3D" id="6.10.140.1230">
    <property type="match status" value="1"/>
</dbReference>
<keyword evidence="1" id="KW-0175">Coiled coil</keyword>
<proteinExistence type="predicted"/>
<dbReference type="Pfam" id="PF03357">
    <property type="entry name" value="Snf7"/>
    <property type="match status" value="1"/>
</dbReference>
<name>A0AAJ5Z0U1_9BASI</name>
<dbReference type="AlphaFoldDB" id="A0AAJ5Z0U1"/>
<evidence type="ECO:0000256" key="1">
    <source>
        <dbReference type="SAM" id="Coils"/>
    </source>
</evidence>